<gene>
    <name evidence="1" type="ORF">Mic7113_4160</name>
</gene>
<accession>K9WJ70</accession>
<organism evidence="1 2">
    <name type="scientific">Allocoleopsis franciscana PCC 7113</name>
    <dbReference type="NCBI Taxonomy" id="1173027"/>
    <lineage>
        <taxon>Bacteria</taxon>
        <taxon>Bacillati</taxon>
        <taxon>Cyanobacteriota</taxon>
        <taxon>Cyanophyceae</taxon>
        <taxon>Coleofasciculales</taxon>
        <taxon>Coleofasciculaceae</taxon>
        <taxon>Allocoleopsis</taxon>
        <taxon>Allocoleopsis franciscana</taxon>
    </lineage>
</organism>
<dbReference type="HOGENOM" id="CLU_2585771_0_0_3"/>
<dbReference type="Proteomes" id="UP000010471">
    <property type="component" value="Chromosome"/>
</dbReference>
<evidence type="ECO:0000313" key="2">
    <source>
        <dbReference type="Proteomes" id="UP000010471"/>
    </source>
</evidence>
<reference evidence="1 2" key="1">
    <citation type="submission" date="2012-06" db="EMBL/GenBank/DDBJ databases">
        <title>Finished chromosome of genome of Microcoleus sp. PCC 7113.</title>
        <authorList>
            <consortium name="US DOE Joint Genome Institute"/>
            <person name="Gugger M."/>
            <person name="Coursin T."/>
            <person name="Rippka R."/>
            <person name="Tandeau De Marsac N."/>
            <person name="Huntemann M."/>
            <person name="Wei C.-L."/>
            <person name="Han J."/>
            <person name="Detter J.C."/>
            <person name="Han C."/>
            <person name="Tapia R."/>
            <person name="Chen A."/>
            <person name="Kyrpides N."/>
            <person name="Mavromatis K."/>
            <person name="Markowitz V."/>
            <person name="Szeto E."/>
            <person name="Ivanova N."/>
            <person name="Pagani I."/>
            <person name="Pati A."/>
            <person name="Goodwin L."/>
            <person name="Nordberg H.P."/>
            <person name="Cantor M.N."/>
            <person name="Hua S.X."/>
            <person name="Woyke T."/>
            <person name="Kerfeld C.A."/>
        </authorList>
    </citation>
    <scope>NUCLEOTIDE SEQUENCE [LARGE SCALE GENOMIC DNA]</scope>
    <source>
        <strain evidence="1 2">PCC 7113</strain>
    </source>
</reference>
<proteinExistence type="predicted"/>
<sequence>MFRPGWLFAFISVMLNEKPRSINALLLGARSGSGLCMTYYNLRPSVCMDGRVEKYFSGQITPDYINRLLIYIARVRSQQK</sequence>
<keyword evidence="2" id="KW-1185">Reference proteome</keyword>
<dbReference type="EMBL" id="CP003630">
    <property type="protein sequence ID" value="AFZ19861.1"/>
    <property type="molecule type" value="Genomic_DNA"/>
</dbReference>
<dbReference type="AlphaFoldDB" id="K9WJ70"/>
<evidence type="ECO:0000313" key="1">
    <source>
        <dbReference type="EMBL" id="AFZ19861.1"/>
    </source>
</evidence>
<protein>
    <submittedName>
        <fullName evidence="1">Uncharacterized protein</fullName>
    </submittedName>
</protein>
<name>K9WJ70_9CYAN</name>
<dbReference type="KEGG" id="mic:Mic7113_4160"/>